<dbReference type="SUPFAM" id="SSF52113">
    <property type="entry name" value="BRCT domain"/>
    <property type="match status" value="3"/>
</dbReference>
<dbReference type="InterPro" id="IPR001357">
    <property type="entry name" value="BRCT_dom"/>
</dbReference>
<feature type="domain" description="BRCT" evidence="3">
    <location>
        <begin position="424"/>
        <end position="513"/>
    </location>
</feature>
<reference evidence="4 5" key="1">
    <citation type="journal article" date="2017" name="Mol. Ecol.">
        <title>Comparative and population genomic landscape of Phellinus noxius: A hypervariable fungus causing root rot in trees.</title>
        <authorList>
            <person name="Chung C.L."/>
            <person name="Lee T.J."/>
            <person name="Akiba M."/>
            <person name="Lee H.H."/>
            <person name="Kuo T.H."/>
            <person name="Liu D."/>
            <person name="Ke H.M."/>
            <person name="Yokoi T."/>
            <person name="Roa M.B."/>
            <person name="Lu M.J."/>
            <person name="Chang Y.Y."/>
            <person name="Ann P.J."/>
            <person name="Tsai J.N."/>
            <person name="Chen C.Y."/>
            <person name="Tzean S.S."/>
            <person name="Ota Y."/>
            <person name="Hattori T."/>
            <person name="Sahashi N."/>
            <person name="Liou R.F."/>
            <person name="Kikuchi T."/>
            <person name="Tsai I.J."/>
        </authorList>
    </citation>
    <scope>NUCLEOTIDE SEQUENCE [LARGE SCALE GENOMIC DNA]</scope>
    <source>
        <strain evidence="4 5">FFPRI411160</strain>
    </source>
</reference>
<proteinExistence type="predicted"/>
<evidence type="ECO:0000256" key="2">
    <source>
        <dbReference type="SAM" id="MobiDB-lite"/>
    </source>
</evidence>
<dbReference type="PANTHER" id="PTHR13561:SF20">
    <property type="entry name" value="DNA TOPOISOMERASE 2-BINDING PROTEIN 1"/>
    <property type="match status" value="1"/>
</dbReference>
<dbReference type="EMBL" id="NBII01000008">
    <property type="protein sequence ID" value="PAV16084.1"/>
    <property type="molecule type" value="Genomic_DNA"/>
</dbReference>
<dbReference type="CDD" id="cd17731">
    <property type="entry name" value="BRCT_TopBP1_rpt2_like"/>
    <property type="match status" value="2"/>
</dbReference>
<dbReference type="SMART" id="SM00292">
    <property type="entry name" value="BRCT"/>
    <property type="match status" value="3"/>
</dbReference>
<feature type="domain" description="BRCT" evidence="3">
    <location>
        <begin position="146"/>
        <end position="249"/>
    </location>
</feature>
<keyword evidence="1" id="KW-0677">Repeat</keyword>
<protein>
    <recommendedName>
        <fullName evidence="3">BRCT domain-containing protein</fullName>
    </recommendedName>
</protein>
<dbReference type="FunCoup" id="A0A286U9A0">
    <property type="interactions" value="18"/>
</dbReference>
<organism evidence="4 5">
    <name type="scientific">Pyrrhoderma noxium</name>
    <dbReference type="NCBI Taxonomy" id="2282107"/>
    <lineage>
        <taxon>Eukaryota</taxon>
        <taxon>Fungi</taxon>
        <taxon>Dikarya</taxon>
        <taxon>Basidiomycota</taxon>
        <taxon>Agaricomycotina</taxon>
        <taxon>Agaricomycetes</taxon>
        <taxon>Hymenochaetales</taxon>
        <taxon>Hymenochaetaceae</taxon>
        <taxon>Pyrrhoderma</taxon>
    </lineage>
</organism>
<feature type="compositionally biased region" description="Polar residues" evidence="2">
    <location>
        <begin position="730"/>
        <end position="751"/>
    </location>
</feature>
<feature type="compositionally biased region" description="Basic residues" evidence="2">
    <location>
        <begin position="1021"/>
        <end position="1042"/>
    </location>
</feature>
<dbReference type="AlphaFoldDB" id="A0A286U9A0"/>
<feature type="region of interest" description="Disordered" evidence="2">
    <location>
        <begin position="390"/>
        <end position="416"/>
    </location>
</feature>
<sequence length="1042" mass="113583">MRRGHGSTKVPGVKLRPSAPIKSSSASVSSLKQPAWVQQVQQETDYIDSVELLKSSRKPFSGIIICPSGVSDKSTLFQRAAELGAQANSDLTDRVTHLICEGPGSAKYNFCVAHGIPIVKPSWINDSYSRWIEGETIDVKKLMEQHRLPSFTGVSLCITGISDVQNRKSIRKLLEKNGGRYIEEIDNNTQLTHLLCGPDRGDGVLTAKMQAVEKLNRKRTGKAICLVWENWFWDCLEFKGQFNENEYTATGPRPGKRVLKHVIPIKTSLSSTAEQRLPPDADNTKSDDQEEEEMVIMKRLPGVTTRLWEGLLRGRGFQMKEGRLIRSPDRKNLSKSGTRVSKRTESPPSPSNARSVENNRTVIDAPESALQVAFKRTKSFAVKSDFDSSKSSLQHTSLTPKPTVARSSSIPAPSLKDKHILPEGERRLFIGLKFRLLGEASSQTLTEALSLRGGLIVSDEEEIVDYIVVRLASGSSFYLKESDAAERSKYRTECWVEQCIFEEKICSVNKHPAFTPLKVATPITGAEQLKVHLSGLAAWEKTPSTRLIKAIGGSITEQFSRKNTHLICPCGTGLKCAKAVEWDIPVVDLRWLFFTVQAGTVQDSRDFLVQTSIDHDNTGMKDITNEFVQGSSKTSTGRANGLASCAVTRSNSAMTSDLMNHKYDDETNRSDRHDEWDANNLLSTESSETCTAPATSDCQPPPTSDPVTPIPSPQIRPTRLPPERKIGSFYSPTKSKIANAQDSRIPSSATPSPLKIPSKSTTSPTILRSDSNTASSGVSSSSGANVLREAISSLLGKRSLSDDMDNNNTDDDNNYGVRTQTGVVNERRPGSSSSISGPATKRIKPPPRMRSRPESGSGPGPGTGLGLVTTPSLFPVSVSRTASSSSSATSNFLFSFPSMVNGLDSPVSMGDGGEGGGDTDTENESEGMRRSKMRVTYQEPEELKLLSILSGTGTSPIRAPGFSKSTASGDGDEDVDMNDGQDVMAEVGEDTERKLKLEDEKSEGRGEAAIDEEDESSVRTKAARGRKKNLVRRVSTRRRTGS</sequence>
<feature type="compositionally biased region" description="Polar residues" evidence="2">
    <location>
        <begin position="685"/>
        <end position="698"/>
    </location>
</feature>
<feature type="domain" description="BRCT" evidence="3">
    <location>
        <begin position="55"/>
        <end position="130"/>
    </location>
</feature>
<dbReference type="InterPro" id="IPR036420">
    <property type="entry name" value="BRCT_dom_sf"/>
</dbReference>
<feature type="compositionally biased region" description="Basic and acidic residues" evidence="2">
    <location>
        <begin position="277"/>
        <end position="287"/>
    </location>
</feature>
<feature type="compositionally biased region" description="Low complexity" evidence="2">
    <location>
        <begin position="769"/>
        <end position="783"/>
    </location>
</feature>
<evidence type="ECO:0000256" key="1">
    <source>
        <dbReference type="ARBA" id="ARBA00022737"/>
    </source>
</evidence>
<dbReference type="Gene3D" id="3.40.50.10190">
    <property type="entry name" value="BRCT domain"/>
    <property type="match status" value="4"/>
</dbReference>
<dbReference type="GO" id="GO:0006270">
    <property type="term" value="P:DNA replication initiation"/>
    <property type="evidence" value="ECO:0007669"/>
    <property type="project" value="TreeGrafter"/>
</dbReference>
<feature type="region of interest" description="Disordered" evidence="2">
    <location>
        <begin position="1"/>
        <end position="26"/>
    </location>
</feature>
<keyword evidence="5" id="KW-1185">Reference proteome</keyword>
<feature type="compositionally biased region" description="Polar residues" evidence="2">
    <location>
        <begin position="351"/>
        <end position="361"/>
    </location>
</feature>
<feature type="compositionally biased region" description="Low complexity" evidence="2">
    <location>
        <begin position="17"/>
        <end position="26"/>
    </location>
</feature>
<feature type="region of interest" description="Disordered" evidence="2">
    <location>
        <begin position="322"/>
        <end position="362"/>
    </location>
</feature>
<feature type="compositionally biased region" description="Pro residues" evidence="2">
    <location>
        <begin position="699"/>
        <end position="714"/>
    </location>
</feature>
<feature type="region of interest" description="Disordered" evidence="2">
    <location>
        <begin position="951"/>
        <end position="1042"/>
    </location>
</feature>
<dbReference type="PANTHER" id="PTHR13561">
    <property type="entry name" value="DNA REPLICATION REGULATOR DPB11-RELATED"/>
    <property type="match status" value="1"/>
</dbReference>
<dbReference type="Pfam" id="PF12738">
    <property type="entry name" value="PTCB-BRCT"/>
    <property type="match status" value="3"/>
</dbReference>
<gene>
    <name evidence="4" type="ORF">PNOK_0770400</name>
</gene>
<dbReference type="PROSITE" id="PS50172">
    <property type="entry name" value="BRCT"/>
    <property type="match status" value="4"/>
</dbReference>
<feature type="compositionally biased region" description="Acidic residues" evidence="2">
    <location>
        <begin position="970"/>
        <end position="979"/>
    </location>
</feature>
<name>A0A286U9A0_9AGAM</name>
<feature type="compositionally biased region" description="Acidic residues" evidence="2">
    <location>
        <begin position="802"/>
        <end position="813"/>
    </location>
</feature>
<evidence type="ECO:0000313" key="5">
    <source>
        <dbReference type="Proteomes" id="UP000217199"/>
    </source>
</evidence>
<feature type="region of interest" description="Disordered" evidence="2">
    <location>
        <begin position="798"/>
        <end position="867"/>
    </location>
</feature>
<dbReference type="STRING" id="2282107.A0A286U9A0"/>
<dbReference type="GO" id="GO:0033314">
    <property type="term" value="P:mitotic DNA replication checkpoint signaling"/>
    <property type="evidence" value="ECO:0007669"/>
    <property type="project" value="TreeGrafter"/>
</dbReference>
<feature type="compositionally biased region" description="Basic residues" evidence="2">
    <location>
        <begin position="841"/>
        <end position="850"/>
    </location>
</feature>
<dbReference type="InParanoid" id="A0A286U9A0"/>
<feature type="compositionally biased region" description="Polar residues" evidence="2">
    <location>
        <begin position="758"/>
        <end position="768"/>
    </location>
</feature>
<feature type="compositionally biased region" description="Basic and acidic residues" evidence="2">
    <location>
        <begin position="322"/>
        <end position="332"/>
    </location>
</feature>
<dbReference type="InterPro" id="IPR059215">
    <property type="entry name" value="BRCT2_TopBP1-like"/>
</dbReference>
<feature type="compositionally biased region" description="Basic and acidic residues" evidence="2">
    <location>
        <begin position="990"/>
        <end position="1008"/>
    </location>
</feature>
<dbReference type="Proteomes" id="UP000217199">
    <property type="component" value="Unassembled WGS sequence"/>
</dbReference>
<comment type="caution">
    <text evidence="4">The sequence shown here is derived from an EMBL/GenBank/DDBJ whole genome shotgun (WGS) entry which is preliminary data.</text>
</comment>
<feature type="region of interest" description="Disordered" evidence="2">
    <location>
        <begin position="269"/>
        <end position="292"/>
    </location>
</feature>
<feature type="domain" description="BRCT" evidence="3">
    <location>
        <begin position="546"/>
        <end position="609"/>
    </location>
</feature>
<feature type="region of interest" description="Disordered" evidence="2">
    <location>
        <begin position="685"/>
        <end position="783"/>
    </location>
</feature>
<dbReference type="OrthoDB" id="251770at2759"/>
<evidence type="ECO:0000259" key="3">
    <source>
        <dbReference type="PROSITE" id="PS50172"/>
    </source>
</evidence>
<accession>A0A286U9A0</accession>
<evidence type="ECO:0000313" key="4">
    <source>
        <dbReference type="EMBL" id="PAV16084.1"/>
    </source>
</evidence>
<feature type="region of interest" description="Disordered" evidence="2">
    <location>
        <begin position="907"/>
        <end position="938"/>
    </location>
</feature>
<dbReference type="GO" id="GO:0007095">
    <property type="term" value="P:mitotic G2 DNA damage checkpoint signaling"/>
    <property type="evidence" value="ECO:0007669"/>
    <property type="project" value="TreeGrafter"/>
</dbReference>
<feature type="compositionally biased region" description="Polar residues" evidence="2">
    <location>
        <begin position="390"/>
        <end position="411"/>
    </location>
</feature>